<evidence type="ECO:0000313" key="1">
    <source>
        <dbReference type="EMBL" id="NQX45340.1"/>
    </source>
</evidence>
<keyword evidence="2" id="KW-1185">Reference proteome</keyword>
<organism evidence="1 2">
    <name type="scientific">Paenibacillus tritici</name>
    <dbReference type="NCBI Taxonomy" id="1873425"/>
    <lineage>
        <taxon>Bacteria</taxon>
        <taxon>Bacillati</taxon>
        <taxon>Bacillota</taxon>
        <taxon>Bacilli</taxon>
        <taxon>Bacillales</taxon>
        <taxon>Paenibacillaceae</taxon>
        <taxon>Paenibacillus</taxon>
    </lineage>
</organism>
<dbReference type="Proteomes" id="UP000711047">
    <property type="component" value="Unassembled WGS sequence"/>
</dbReference>
<evidence type="ECO:0000313" key="2">
    <source>
        <dbReference type="Proteomes" id="UP000711047"/>
    </source>
</evidence>
<accession>A0ABX2DLL7</accession>
<sequence>MKPVEEHLKYLPKLKVLLGIPIENVMKDFQLIFVLESIVQAIKTFCNITSIPRELDTVVLQIAEDYYRAKYPTEFEQTVPAVTSIKRGDVTTTFGSSKAVVTVGSGAAFVRNYEAQLVAFRRMRW</sequence>
<name>A0ABX2DLL7_9BACL</name>
<dbReference type="EMBL" id="JABMKX010000004">
    <property type="protein sequence ID" value="NQX45340.1"/>
    <property type="molecule type" value="Genomic_DNA"/>
</dbReference>
<proteinExistence type="predicted"/>
<dbReference type="RefSeq" id="WP_173130577.1">
    <property type="nucleotide sequence ID" value="NZ_JABMKX010000004.1"/>
</dbReference>
<protein>
    <submittedName>
        <fullName evidence="1">Uncharacterized protein</fullName>
    </submittedName>
</protein>
<reference evidence="1 2" key="1">
    <citation type="submission" date="2020-05" db="EMBL/GenBank/DDBJ databases">
        <title>Paenibacillus glebae, sp. nov., Paenibacillus humi sp. nov., Paenibacillus pedi sp. nov., Paenibacillus terrestris sp. nov. and Paenibacillus terricola sp. nov., isolated from a forest top soil sample.</title>
        <authorList>
            <person name="Qi S."/>
            <person name="Carlier A."/>
            <person name="Cnockaert M."/>
            <person name="Vandamme P."/>
        </authorList>
    </citation>
    <scope>NUCLEOTIDE SEQUENCE [LARGE SCALE GENOMIC DNA]</scope>
    <source>
        <strain evidence="1 2">LMG 29502</strain>
    </source>
</reference>
<comment type="caution">
    <text evidence="1">The sequence shown here is derived from an EMBL/GenBank/DDBJ whole genome shotgun (WGS) entry which is preliminary data.</text>
</comment>
<gene>
    <name evidence="1" type="ORF">HQN87_08345</name>
</gene>